<name>A0AA48WDU7_9BURK</name>
<feature type="transmembrane region" description="Helical" evidence="1">
    <location>
        <begin position="26"/>
        <end position="48"/>
    </location>
</feature>
<keyword evidence="1" id="KW-1133">Transmembrane helix</keyword>
<dbReference type="EMBL" id="CP065053">
    <property type="protein sequence ID" value="QPI49754.1"/>
    <property type="molecule type" value="Genomic_DNA"/>
</dbReference>
<feature type="transmembrane region" description="Helical" evidence="1">
    <location>
        <begin position="190"/>
        <end position="211"/>
    </location>
</feature>
<keyword evidence="1" id="KW-0812">Transmembrane</keyword>
<keyword evidence="1" id="KW-0472">Membrane</keyword>
<gene>
    <name evidence="2" type="ORF">IV454_30785</name>
</gene>
<dbReference type="Pfam" id="PF06532">
    <property type="entry name" value="NrsF"/>
    <property type="match status" value="1"/>
</dbReference>
<feature type="transmembrane region" description="Helical" evidence="1">
    <location>
        <begin position="60"/>
        <end position="78"/>
    </location>
</feature>
<keyword evidence="3" id="KW-1185">Reference proteome</keyword>
<protein>
    <submittedName>
        <fullName evidence="2">DUF1109 domain-containing protein</fullName>
    </submittedName>
</protein>
<sequence length="213" mass="21978">MNTDDLIDMLSSGPDVRVQAAPARTVLLPLGAGLLASTIIVLAGLGLRPDLAQAATLAPFWTKLAFSLALAAAGALALKRLATPGARSAALPFLLSAPILLIWCLAATMLWQAAPELRAELFWGRTWRTCPLLIALIALPLFGAALHVVRGLAPTRLRLAGAAAGFGAGAAAAAVYCLHCPEASAAFVGFWYLLGMLIPAAVGALIGPRVLAW</sequence>
<organism evidence="2 3">
    <name type="scientific">Massilia antarctica</name>
    <dbReference type="NCBI Taxonomy" id="2765360"/>
    <lineage>
        <taxon>Bacteria</taxon>
        <taxon>Pseudomonadati</taxon>
        <taxon>Pseudomonadota</taxon>
        <taxon>Betaproteobacteria</taxon>
        <taxon>Burkholderiales</taxon>
        <taxon>Oxalobacteraceae</taxon>
        <taxon>Telluria group</taxon>
        <taxon>Massilia</taxon>
    </lineage>
</organism>
<feature type="transmembrane region" description="Helical" evidence="1">
    <location>
        <begin position="132"/>
        <end position="153"/>
    </location>
</feature>
<accession>A0AA48WDU7</accession>
<evidence type="ECO:0000313" key="3">
    <source>
        <dbReference type="Proteomes" id="UP000662888"/>
    </source>
</evidence>
<proteinExistence type="predicted"/>
<dbReference type="InterPro" id="IPR009495">
    <property type="entry name" value="NrsF"/>
</dbReference>
<dbReference type="Proteomes" id="UP000662888">
    <property type="component" value="Chromosome"/>
</dbReference>
<evidence type="ECO:0000256" key="1">
    <source>
        <dbReference type="SAM" id="Phobius"/>
    </source>
</evidence>
<reference evidence="2 3" key="1">
    <citation type="submission" date="2020-11" db="EMBL/GenBank/DDBJ databases">
        <authorList>
            <person name="Sun Q."/>
        </authorList>
    </citation>
    <scope>NUCLEOTIDE SEQUENCE [LARGE SCALE GENOMIC DNA]</scope>
    <source>
        <strain evidence="2 3">P8398</strain>
    </source>
</reference>
<feature type="transmembrane region" description="Helical" evidence="1">
    <location>
        <begin position="90"/>
        <end position="111"/>
    </location>
</feature>
<feature type="transmembrane region" description="Helical" evidence="1">
    <location>
        <begin position="159"/>
        <end position="178"/>
    </location>
</feature>
<dbReference type="RefSeq" id="WP_206089395.1">
    <property type="nucleotide sequence ID" value="NZ_CP065053.1"/>
</dbReference>
<evidence type="ECO:0000313" key="2">
    <source>
        <dbReference type="EMBL" id="QPI49754.1"/>
    </source>
</evidence>